<name>A0A6J0LDP3_RAPSA</name>
<dbReference type="GO" id="GO:0005634">
    <property type="term" value="C:nucleus"/>
    <property type="evidence" value="ECO:0007669"/>
    <property type="project" value="UniProtKB-SubCell"/>
</dbReference>
<dbReference type="Gene3D" id="1.10.10.60">
    <property type="entry name" value="Homeodomain-like"/>
    <property type="match status" value="1"/>
</dbReference>
<evidence type="ECO:0000256" key="5">
    <source>
        <dbReference type="ARBA" id="ARBA00023242"/>
    </source>
</evidence>
<evidence type="ECO:0000256" key="6">
    <source>
        <dbReference type="SAM" id="MobiDB-lite"/>
    </source>
</evidence>
<gene>
    <name evidence="9" type="primary">LOC130494275</name>
</gene>
<dbReference type="InterPro" id="IPR044787">
    <property type="entry name" value="HHO5-like"/>
</dbReference>
<dbReference type="PANTHER" id="PTHR31003">
    <property type="entry name" value="MYB FAMILY TRANSCRIPTION FACTOR"/>
    <property type="match status" value="1"/>
</dbReference>
<comment type="subcellular location">
    <subcellularLocation>
        <location evidence="1">Nucleus</location>
    </subcellularLocation>
</comment>
<evidence type="ECO:0000256" key="1">
    <source>
        <dbReference type="ARBA" id="ARBA00004123"/>
    </source>
</evidence>
<feature type="compositionally biased region" description="Low complexity" evidence="6">
    <location>
        <begin position="317"/>
        <end position="335"/>
    </location>
</feature>
<keyword evidence="8" id="KW-1185">Reference proteome</keyword>
<reference evidence="8" key="1">
    <citation type="journal article" date="2019" name="Database">
        <title>The radish genome database (RadishGD): an integrated information resource for radish genomics.</title>
        <authorList>
            <person name="Yu H.J."/>
            <person name="Baek S."/>
            <person name="Lee Y.J."/>
            <person name="Cho A."/>
            <person name="Mun J.H."/>
        </authorList>
    </citation>
    <scope>NUCLEOTIDE SEQUENCE [LARGE SCALE GENOMIC DNA]</scope>
    <source>
        <strain evidence="8">cv. WK10039</strain>
    </source>
</reference>
<dbReference type="GeneID" id="130494275"/>
<dbReference type="FunFam" id="1.10.10.60:FF:000002">
    <property type="entry name" value="Myb family transcription factor"/>
    <property type="match status" value="1"/>
</dbReference>
<feature type="region of interest" description="Disordered" evidence="6">
    <location>
        <begin position="168"/>
        <end position="197"/>
    </location>
</feature>
<dbReference type="AlphaFoldDB" id="A0A6J0LDP3"/>
<keyword evidence="4" id="KW-0804">Transcription</keyword>
<dbReference type="GO" id="GO:0003677">
    <property type="term" value="F:DNA binding"/>
    <property type="evidence" value="ECO:0007669"/>
    <property type="project" value="UniProtKB-KW"/>
</dbReference>
<proteinExistence type="predicted"/>
<evidence type="ECO:0000256" key="2">
    <source>
        <dbReference type="ARBA" id="ARBA00023015"/>
    </source>
</evidence>
<dbReference type="Pfam" id="PF26575">
    <property type="entry name" value="HHO5_N"/>
    <property type="match status" value="1"/>
</dbReference>
<feature type="region of interest" description="Disordered" evidence="6">
    <location>
        <begin position="87"/>
        <end position="107"/>
    </location>
</feature>
<feature type="compositionally biased region" description="Polar residues" evidence="6">
    <location>
        <begin position="168"/>
        <end position="189"/>
    </location>
</feature>
<accession>A0A6J0LDP3</accession>
<organism evidence="8 9">
    <name type="scientific">Raphanus sativus</name>
    <name type="common">Radish</name>
    <name type="synonym">Raphanus raphanistrum var. sativus</name>
    <dbReference type="NCBI Taxonomy" id="3726"/>
    <lineage>
        <taxon>Eukaryota</taxon>
        <taxon>Viridiplantae</taxon>
        <taxon>Streptophyta</taxon>
        <taxon>Embryophyta</taxon>
        <taxon>Tracheophyta</taxon>
        <taxon>Spermatophyta</taxon>
        <taxon>Magnoliopsida</taxon>
        <taxon>eudicotyledons</taxon>
        <taxon>Gunneridae</taxon>
        <taxon>Pentapetalae</taxon>
        <taxon>rosids</taxon>
        <taxon>malvids</taxon>
        <taxon>Brassicales</taxon>
        <taxon>Brassicaceae</taxon>
        <taxon>Brassiceae</taxon>
        <taxon>Raphanus</taxon>
    </lineage>
</organism>
<evidence type="ECO:0000313" key="8">
    <source>
        <dbReference type="Proteomes" id="UP000504610"/>
    </source>
</evidence>
<keyword evidence="2" id="KW-0805">Transcription regulation</keyword>
<feature type="domain" description="HTH myb-type" evidence="7">
    <location>
        <begin position="190"/>
        <end position="250"/>
    </location>
</feature>
<dbReference type="RefSeq" id="XP_018457611.1">
    <property type="nucleotide sequence ID" value="XM_018602109.2"/>
</dbReference>
<sequence>MMVNKMEYAQKMQRCHEYVEALKEEQKKIQVFQRELPLCLELVTQAIEACKKELSGTSTTTSSEQCNSEQTASVCGGPILEEFIPIKKSNDGEHESPREIEKSDVDSKKSDWLRSAHLWNHSPDPDTTVVAEVAAAKKARVVEVKPNSNNRCGFQPFQKETKRVISEQATTCSTTEAGSAGHEQQPQSQTHRKQRRCWSPELHRRFLHALQQLGGSHVATPKQIRDHMKVDGLTNDEVKSHLQKYRLHTRRPATAQGNGNSQQPQFVVVGGIWVPSPQDFPPPSNVANSSGGVCTPVTAQPPKSPKRSVERSSGRCNSPAASSSTNTTTTSSPVS</sequence>
<dbReference type="InterPro" id="IPR017930">
    <property type="entry name" value="Myb_dom"/>
</dbReference>
<dbReference type="KEGG" id="rsz:130494275"/>
<dbReference type="OrthoDB" id="1908613at2759"/>
<dbReference type="InterPro" id="IPR009057">
    <property type="entry name" value="Homeodomain-like_sf"/>
</dbReference>
<dbReference type="InterPro" id="IPR001005">
    <property type="entry name" value="SANT/Myb"/>
</dbReference>
<dbReference type="InterPro" id="IPR006447">
    <property type="entry name" value="Myb_dom_plants"/>
</dbReference>
<evidence type="ECO:0000256" key="3">
    <source>
        <dbReference type="ARBA" id="ARBA00023125"/>
    </source>
</evidence>
<keyword evidence="3" id="KW-0238">DNA-binding</keyword>
<dbReference type="PROSITE" id="PS51294">
    <property type="entry name" value="HTH_MYB"/>
    <property type="match status" value="1"/>
</dbReference>
<dbReference type="SUPFAM" id="SSF46689">
    <property type="entry name" value="Homeodomain-like"/>
    <property type="match status" value="1"/>
</dbReference>
<evidence type="ECO:0000259" key="7">
    <source>
        <dbReference type="PROSITE" id="PS51294"/>
    </source>
</evidence>
<evidence type="ECO:0000313" key="9">
    <source>
        <dbReference type="RefSeq" id="XP_018457611.1"/>
    </source>
</evidence>
<dbReference type="PANTHER" id="PTHR31003:SF39">
    <property type="entry name" value="HTH MYB-TYPE DOMAIN-CONTAINING PROTEIN"/>
    <property type="match status" value="1"/>
</dbReference>
<dbReference type="NCBIfam" id="TIGR01557">
    <property type="entry name" value="myb_SHAQKYF"/>
    <property type="match status" value="1"/>
</dbReference>
<evidence type="ECO:0000256" key="4">
    <source>
        <dbReference type="ARBA" id="ARBA00023163"/>
    </source>
</evidence>
<reference evidence="9" key="2">
    <citation type="submission" date="2025-08" db="UniProtKB">
        <authorList>
            <consortium name="RefSeq"/>
        </authorList>
    </citation>
    <scope>IDENTIFICATION</scope>
    <source>
        <tissue evidence="9">Leaf</tissue>
    </source>
</reference>
<keyword evidence="5" id="KW-0539">Nucleus</keyword>
<dbReference type="GO" id="GO:0003700">
    <property type="term" value="F:DNA-binding transcription factor activity"/>
    <property type="evidence" value="ECO:0007669"/>
    <property type="project" value="InterPro"/>
</dbReference>
<dbReference type="Pfam" id="PF00249">
    <property type="entry name" value="Myb_DNA-binding"/>
    <property type="match status" value="1"/>
</dbReference>
<protein>
    <submittedName>
        <fullName evidence="9">Transcription factor HHO2-like</fullName>
    </submittedName>
</protein>
<feature type="region of interest" description="Disordered" evidence="6">
    <location>
        <begin position="279"/>
        <end position="335"/>
    </location>
</feature>
<dbReference type="Proteomes" id="UP000504610">
    <property type="component" value="Chromosome 9"/>
</dbReference>
<dbReference type="InterPro" id="IPR058673">
    <property type="entry name" value="HHO5-like_N"/>
</dbReference>